<keyword evidence="13" id="KW-1185">Reference proteome</keyword>
<dbReference type="PIRSF" id="PIRSF005572">
    <property type="entry name" value="NifS"/>
    <property type="match status" value="1"/>
</dbReference>
<dbReference type="GO" id="GO:0031071">
    <property type="term" value="F:cysteine desulfurase activity"/>
    <property type="evidence" value="ECO:0007669"/>
    <property type="project" value="UniProtKB-EC"/>
</dbReference>
<dbReference type="InterPro" id="IPR015421">
    <property type="entry name" value="PyrdxlP-dep_Trfase_major"/>
</dbReference>
<evidence type="ECO:0000313" key="13">
    <source>
        <dbReference type="Proteomes" id="UP000440694"/>
    </source>
</evidence>
<comment type="similarity">
    <text evidence="3">Belongs to the class-V pyridoxal-phosphate-dependent aminotransferase family. NifS/IscS subfamily.</text>
</comment>
<evidence type="ECO:0000256" key="3">
    <source>
        <dbReference type="ARBA" id="ARBA00006490"/>
    </source>
</evidence>
<dbReference type="Gene3D" id="3.90.1150.10">
    <property type="entry name" value="Aspartate Aminotransferase, domain 1"/>
    <property type="match status" value="1"/>
</dbReference>
<dbReference type="Pfam" id="PF00266">
    <property type="entry name" value="Aminotran_5"/>
    <property type="match status" value="1"/>
</dbReference>
<comment type="catalytic activity">
    <reaction evidence="10">
        <text>(sulfur carrier)-H + L-cysteine = (sulfur carrier)-SH + L-alanine</text>
        <dbReference type="Rhea" id="RHEA:43892"/>
        <dbReference type="Rhea" id="RHEA-COMP:14737"/>
        <dbReference type="Rhea" id="RHEA-COMP:14739"/>
        <dbReference type="ChEBI" id="CHEBI:29917"/>
        <dbReference type="ChEBI" id="CHEBI:35235"/>
        <dbReference type="ChEBI" id="CHEBI:57972"/>
        <dbReference type="ChEBI" id="CHEBI:64428"/>
        <dbReference type="EC" id="2.8.1.7"/>
    </reaction>
</comment>
<dbReference type="InterPro" id="IPR015424">
    <property type="entry name" value="PyrdxlP-dep_Trfase"/>
</dbReference>
<gene>
    <name evidence="12" type="ORF">GIW81_05620</name>
</gene>
<evidence type="ECO:0000256" key="2">
    <source>
        <dbReference type="ARBA" id="ARBA00003120"/>
    </source>
</evidence>
<evidence type="ECO:0000256" key="10">
    <source>
        <dbReference type="ARBA" id="ARBA00050776"/>
    </source>
</evidence>
<name>A0A6I3KM70_9HYPH</name>
<keyword evidence="12" id="KW-0032">Aminotransferase</keyword>
<organism evidence="12 13">
    <name type="scientific">Hyphomicrobium album</name>
    <dbReference type="NCBI Taxonomy" id="2665159"/>
    <lineage>
        <taxon>Bacteria</taxon>
        <taxon>Pseudomonadati</taxon>
        <taxon>Pseudomonadota</taxon>
        <taxon>Alphaproteobacteria</taxon>
        <taxon>Hyphomicrobiales</taxon>
        <taxon>Hyphomicrobiaceae</taxon>
        <taxon>Hyphomicrobium</taxon>
    </lineage>
</organism>
<dbReference type="EMBL" id="WMBQ01000001">
    <property type="protein sequence ID" value="MTD93811.1"/>
    <property type="molecule type" value="Genomic_DNA"/>
</dbReference>
<reference evidence="12 13" key="1">
    <citation type="submission" date="2019-11" db="EMBL/GenBank/DDBJ databases">
        <title>Identification of a novel strain.</title>
        <authorList>
            <person name="Xu Q."/>
            <person name="Wang G."/>
        </authorList>
    </citation>
    <scope>NUCLEOTIDE SEQUENCE [LARGE SCALE GENOMIC DNA]</scope>
    <source>
        <strain evidence="13">xq</strain>
    </source>
</reference>
<comment type="caution">
    <text evidence="12">The sequence shown here is derived from an EMBL/GenBank/DDBJ whole genome shotgun (WGS) entry which is preliminary data.</text>
</comment>
<protein>
    <recommendedName>
        <fullName evidence="4">Cysteine desulfurase</fullName>
    </recommendedName>
</protein>
<evidence type="ECO:0000256" key="1">
    <source>
        <dbReference type="ARBA" id="ARBA00001933"/>
    </source>
</evidence>
<keyword evidence="5 12" id="KW-0808">Transferase</keyword>
<dbReference type="GO" id="GO:0051536">
    <property type="term" value="F:iron-sulfur cluster binding"/>
    <property type="evidence" value="ECO:0007669"/>
    <property type="project" value="UniProtKB-KW"/>
</dbReference>
<dbReference type="InterPro" id="IPR016454">
    <property type="entry name" value="Cysteine_dSase"/>
</dbReference>
<proteinExistence type="inferred from homology"/>
<keyword evidence="8" id="KW-0408">Iron</keyword>
<dbReference type="Gene3D" id="1.10.260.50">
    <property type="match status" value="1"/>
</dbReference>
<evidence type="ECO:0000256" key="6">
    <source>
        <dbReference type="ARBA" id="ARBA00022723"/>
    </source>
</evidence>
<evidence type="ECO:0000256" key="5">
    <source>
        <dbReference type="ARBA" id="ARBA00022679"/>
    </source>
</evidence>
<dbReference type="Proteomes" id="UP000440694">
    <property type="component" value="Unassembled WGS sequence"/>
</dbReference>
<dbReference type="Gene3D" id="3.40.640.10">
    <property type="entry name" value="Type I PLP-dependent aspartate aminotransferase-like (Major domain)"/>
    <property type="match status" value="1"/>
</dbReference>
<evidence type="ECO:0000256" key="7">
    <source>
        <dbReference type="ARBA" id="ARBA00022898"/>
    </source>
</evidence>
<dbReference type="SUPFAM" id="SSF53383">
    <property type="entry name" value="PLP-dependent transferases"/>
    <property type="match status" value="1"/>
</dbReference>
<feature type="domain" description="Aminotransferase class V" evidence="11">
    <location>
        <begin position="6"/>
        <end position="360"/>
    </location>
</feature>
<keyword evidence="7" id="KW-0663">Pyridoxal phosphate</keyword>
<evidence type="ECO:0000259" key="11">
    <source>
        <dbReference type="Pfam" id="PF00266"/>
    </source>
</evidence>
<dbReference type="PANTHER" id="PTHR11601:SF34">
    <property type="entry name" value="CYSTEINE DESULFURASE"/>
    <property type="match status" value="1"/>
</dbReference>
<dbReference type="GO" id="GO:0008483">
    <property type="term" value="F:transaminase activity"/>
    <property type="evidence" value="ECO:0007669"/>
    <property type="project" value="UniProtKB-KW"/>
</dbReference>
<dbReference type="InterPro" id="IPR015422">
    <property type="entry name" value="PyrdxlP-dep_Trfase_small"/>
</dbReference>
<comment type="cofactor">
    <cofactor evidence="1">
        <name>pyridoxal 5'-phosphate</name>
        <dbReference type="ChEBI" id="CHEBI:597326"/>
    </cofactor>
</comment>
<dbReference type="RefSeq" id="WP_154738315.1">
    <property type="nucleotide sequence ID" value="NZ_WMBQ01000001.1"/>
</dbReference>
<evidence type="ECO:0000256" key="4">
    <source>
        <dbReference type="ARBA" id="ARBA00013558"/>
    </source>
</evidence>
<keyword evidence="6" id="KW-0479">Metal-binding</keyword>
<keyword evidence="9" id="KW-0411">Iron-sulfur</keyword>
<dbReference type="AlphaFoldDB" id="A0A6I3KM70"/>
<dbReference type="PANTHER" id="PTHR11601">
    <property type="entry name" value="CYSTEINE DESULFURYLASE FAMILY MEMBER"/>
    <property type="match status" value="1"/>
</dbReference>
<accession>A0A6I3KM70</accession>
<evidence type="ECO:0000313" key="12">
    <source>
        <dbReference type="EMBL" id="MTD93811.1"/>
    </source>
</evidence>
<evidence type="ECO:0000256" key="9">
    <source>
        <dbReference type="ARBA" id="ARBA00023014"/>
    </source>
</evidence>
<sequence>MTATRTYLDYNASTPLRAAARTAMLAAHDTVGNPSSVHAEGRRARAIVDTAREQVASLVGAKPSEIVFTSGATEANNTVMGAGWKSICVAAIEHDSVLAPARACGAKVVVLPVGTDGLVDLASAADAIAAAGSGGRALLSLMLANNETGVIQPVAEAAEAARTHGLSLHVDAVQGPGRVPVDFARLGADTLVISGHKLGGPRGVGALIVRDGVNLPALIKGGGQERRRRGGTENVAGIAGFGAAAAELAREADVAARIGVLRDKLESAVTAVTPAAVIVGRDAPRVSNTMCVAVPGKLAETLVIRMDLEGIAISAGAACASGKVGANAVLAAMGLPADITAGAVRVSLGRETNEDDIAAFLAAWQKVAGGAALAA</sequence>
<dbReference type="GO" id="GO:0046872">
    <property type="term" value="F:metal ion binding"/>
    <property type="evidence" value="ECO:0007669"/>
    <property type="project" value="UniProtKB-KW"/>
</dbReference>
<dbReference type="InterPro" id="IPR000192">
    <property type="entry name" value="Aminotrans_V_dom"/>
</dbReference>
<comment type="function">
    <text evidence="2">Catalyzes the removal of elemental sulfur atoms from cysteine to produce alanine. Seems to participate in the biosynthesis of the nitrogenase metalloclusters by providing the inorganic sulfur required for the Fe-S core formation.</text>
</comment>
<evidence type="ECO:0000256" key="8">
    <source>
        <dbReference type="ARBA" id="ARBA00023004"/>
    </source>
</evidence>